<proteinExistence type="predicted"/>
<sequence>MFNTKALFARALLALTLALGAMPAFAGPLYKVAIDTASFTTARYLDLQFLGLGSAGQATAHVNGLGGDITGFTLEGEAAGDLPGGFTIGNGGGFNAVLLDLQPGGLFQFEVSFDRAELGDGTTFSIGLLDETYENLLGALVRIELMPGMADVVDVPDSAVMVTAVPEPSDWALLATGLLLLGLTRRKVRR</sequence>
<comment type="caution">
    <text evidence="2">The sequence shown here is derived from an EMBL/GenBank/DDBJ whole genome shotgun (WGS) entry which is preliminary data.</text>
</comment>
<keyword evidence="1" id="KW-0732">Signal</keyword>
<protein>
    <submittedName>
        <fullName evidence="2">NF038129 family PEP-CTERM protein</fullName>
    </submittedName>
</protein>
<dbReference type="NCBIfam" id="TIGR02595">
    <property type="entry name" value="PEP_CTERM"/>
    <property type="match status" value="1"/>
</dbReference>
<evidence type="ECO:0000313" key="2">
    <source>
        <dbReference type="EMBL" id="MCS0597533.1"/>
    </source>
</evidence>
<gene>
    <name evidence="2" type="ORF">NX780_14370</name>
</gene>
<organism evidence="2 3">
    <name type="scientific">Massilia agri</name>
    <dbReference type="NCBI Taxonomy" id="1886785"/>
    <lineage>
        <taxon>Bacteria</taxon>
        <taxon>Pseudomonadati</taxon>
        <taxon>Pseudomonadota</taxon>
        <taxon>Betaproteobacteria</taxon>
        <taxon>Burkholderiales</taxon>
        <taxon>Oxalobacteraceae</taxon>
        <taxon>Telluria group</taxon>
        <taxon>Massilia</taxon>
    </lineage>
</organism>
<dbReference type="Proteomes" id="UP001206572">
    <property type="component" value="Unassembled WGS sequence"/>
</dbReference>
<accession>A0ABT2AMP6</accession>
<feature type="signal peptide" evidence="1">
    <location>
        <begin position="1"/>
        <end position="26"/>
    </location>
</feature>
<dbReference type="EMBL" id="JANUHA010000009">
    <property type="protein sequence ID" value="MCS0597533.1"/>
    <property type="molecule type" value="Genomic_DNA"/>
</dbReference>
<evidence type="ECO:0000313" key="3">
    <source>
        <dbReference type="Proteomes" id="UP001206572"/>
    </source>
</evidence>
<evidence type="ECO:0000256" key="1">
    <source>
        <dbReference type="SAM" id="SignalP"/>
    </source>
</evidence>
<dbReference type="NCBIfam" id="NF038129">
    <property type="entry name" value="PEP_NF038129"/>
    <property type="match status" value="1"/>
</dbReference>
<feature type="chain" id="PRO_5045446454" evidence="1">
    <location>
        <begin position="27"/>
        <end position="190"/>
    </location>
</feature>
<dbReference type="InterPro" id="IPR013424">
    <property type="entry name" value="Ice-binding_C"/>
</dbReference>
<reference evidence="2 3" key="1">
    <citation type="submission" date="2022-08" db="EMBL/GenBank/DDBJ databases">
        <title>Reclassification of Massilia species as members of the genera Telluria, Duganella, Pseudoduganella, Mokoshia gen. nov. and Zemynaea gen. nov. using orthogonal and non-orthogonal genome-based approaches.</title>
        <authorList>
            <person name="Bowman J.P."/>
        </authorList>
    </citation>
    <scope>NUCLEOTIDE SEQUENCE [LARGE SCALE GENOMIC DNA]</scope>
    <source>
        <strain evidence="2 3">JCM 31661</strain>
    </source>
</reference>
<dbReference type="RefSeq" id="WP_258828555.1">
    <property type="nucleotide sequence ID" value="NZ_JANUHA010000009.1"/>
</dbReference>
<name>A0ABT2AMP6_9BURK</name>
<keyword evidence="3" id="KW-1185">Reference proteome</keyword>